<dbReference type="PROSITE" id="PS50005">
    <property type="entry name" value="TPR"/>
    <property type="match status" value="1"/>
</dbReference>
<dbReference type="InterPro" id="IPR011990">
    <property type="entry name" value="TPR-like_helical_dom_sf"/>
</dbReference>
<accession>A0ABN0WLQ2</accession>
<keyword evidence="1" id="KW-0802">TPR repeat</keyword>
<organism evidence="2 3">
    <name type="scientific">Bacillus carboniphilus</name>
    <dbReference type="NCBI Taxonomy" id="86663"/>
    <lineage>
        <taxon>Bacteria</taxon>
        <taxon>Bacillati</taxon>
        <taxon>Bacillota</taxon>
        <taxon>Bacilli</taxon>
        <taxon>Bacillales</taxon>
        <taxon>Bacillaceae</taxon>
        <taxon>Bacillus</taxon>
    </lineage>
</organism>
<protein>
    <recommendedName>
        <fullName evidence="4">Tetratricopeptide repeat protein</fullName>
    </recommendedName>
</protein>
<dbReference type="RefSeq" id="WP_343801601.1">
    <property type="nucleotide sequence ID" value="NZ_BAAADJ010000058.1"/>
</dbReference>
<dbReference type="EMBL" id="BAAADJ010000058">
    <property type="protein sequence ID" value="GAA0340728.1"/>
    <property type="molecule type" value="Genomic_DNA"/>
</dbReference>
<name>A0ABN0WLQ2_9BACI</name>
<keyword evidence="3" id="KW-1185">Reference proteome</keyword>
<dbReference type="Proteomes" id="UP001500782">
    <property type="component" value="Unassembled WGS sequence"/>
</dbReference>
<reference evidence="2 3" key="1">
    <citation type="journal article" date="2019" name="Int. J. Syst. Evol. Microbiol.">
        <title>The Global Catalogue of Microorganisms (GCM) 10K type strain sequencing project: providing services to taxonomists for standard genome sequencing and annotation.</title>
        <authorList>
            <consortium name="The Broad Institute Genomics Platform"/>
            <consortium name="The Broad Institute Genome Sequencing Center for Infectious Disease"/>
            <person name="Wu L."/>
            <person name="Ma J."/>
        </authorList>
    </citation>
    <scope>NUCLEOTIDE SEQUENCE [LARGE SCALE GENOMIC DNA]</scope>
    <source>
        <strain evidence="2 3">JCM 9731</strain>
    </source>
</reference>
<comment type="caution">
    <text evidence="2">The sequence shown here is derived from an EMBL/GenBank/DDBJ whole genome shotgun (WGS) entry which is preliminary data.</text>
</comment>
<evidence type="ECO:0008006" key="4">
    <source>
        <dbReference type="Google" id="ProtNLM"/>
    </source>
</evidence>
<feature type="repeat" description="TPR" evidence="1">
    <location>
        <begin position="391"/>
        <end position="424"/>
    </location>
</feature>
<dbReference type="SUPFAM" id="SSF48452">
    <property type="entry name" value="TPR-like"/>
    <property type="match status" value="1"/>
</dbReference>
<proteinExistence type="predicted"/>
<evidence type="ECO:0000313" key="3">
    <source>
        <dbReference type="Proteomes" id="UP001500782"/>
    </source>
</evidence>
<sequence>MTHNQCITVQHKKKSIELTIHRMAMFHAIKVIEAYDENHNCYLLYFYKNQYLTYKKTPSISLISRLQMIFTKGIMIHAPHPLIHEQVGNTRYAPFYSFNQLLPKLESQYTQQETAFIFSFFDNYISKEKLVALFKKHYNQFRRDGQFFKAYQLLRTCLDFAPENTWAQDMSHNLQYHSYEKLYDAAGASLLSKDPLFAEIQLFQNRQDRDSFIQLQDKLSTDSRWVDQIGLYIDQVNTANQQTFLSLLSSHLSEEATAKVLRELLKKEHLPLVQDTLFNILLNLRQYEEAINTMAIPHAKLSDSQFLQIQDIFENQELDSNKLHTQNFNQILVHQTDSRKLEKMLRLCVPLLFQKHEFSYIDEWLEPLRERQLSLPTLQKINLMKELKDDPERQLLLGELYYEFKQYELAIDCFSFDMELRPTSAEPIQWLAKSYRDMGKLEEATSYQNVLSMMQKRA</sequence>
<dbReference type="Gene3D" id="1.25.40.10">
    <property type="entry name" value="Tetratricopeptide repeat domain"/>
    <property type="match status" value="1"/>
</dbReference>
<evidence type="ECO:0000256" key="1">
    <source>
        <dbReference type="PROSITE-ProRule" id="PRU00339"/>
    </source>
</evidence>
<gene>
    <name evidence="2" type="ORF">GCM10008967_33830</name>
</gene>
<dbReference type="InterPro" id="IPR019734">
    <property type="entry name" value="TPR_rpt"/>
</dbReference>
<evidence type="ECO:0000313" key="2">
    <source>
        <dbReference type="EMBL" id="GAA0340728.1"/>
    </source>
</evidence>